<dbReference type="InterPro" id="IPR035895">
    <property type="entry name" value="HPr-like_sf"/>
</dbReference>
<protein>
    <recommendedName>
        <fullName evidence="3">Phosphocarrier protein HPr</fullName>
    </recommendedName>
</protein>
<dbReference type="CDD" id="cd00367">
    <property type="entry name" value="PTS-HPr_like"/>
    <property type="match status" value="1"/>
</dbReference>
<sequence length="89" mass="9073">MERVTVVGIREGLHARPAALFVQEASRQPVPVRIGRPGGEQVEAASILGVMTLAAAAGDEVVLSTAVDGPEAEAAIEALAAFLAQETPA</sequence>
<comment type="caution">
    <text evidence="7">The sequence shown here is derived from an EMBL/GenBank/DDBJ whole genome shotgun (WGS) entry which is preliminary data.</text>
</comment>
<dbReference type="InterPro" id="IPR001020">
    <property type="entry name" value="PTS_HPr_His_P_site"/>
</dbReference>
<dbReference type="PROSITE" id="PS51350">
    <property type="entry name" value="PTS_HPR_DOM"/>
    <property type="match status" value="1"/>
</dbReference>
<dbReference type="RefSeq" id="WP_111250730.1">
    <property type="nucleotide sequence ID" value="NZ_QKWH01000004.1"/>
</dbReference>
<evidence type="ECO:0000256" key="3">
    <source>
        <dbReference type="ARBA" id="ARBA00020422"/>
    </source>
</evidence>
<dbReference type="AlphaFoldDB" id="A0A2W5YFS5"/>
<evidence type="ECO:0000256" key="1">
    <source>
        <dbReference type="ARBA" id="ARBA00003681"/>
    </source>
</evidence>
<keyword evidence="4" id="KW-0963">Cytoplasm</keyword>
<name>A0A2W5YFS5_9MICO</name>
<proteinExistence type="predicted"/>
<dbReference type="InterPro" id="IPR050399">
    <property type="entry name" value="HPr"/>
</dbReference>
<comment type="function">
    <text evidence="1">General (non sugar-specific) component of the phosphoenolpyruvate-dependent sugar phosphotransferase system (sugar PTS). This major carbohydrate active-transport system catalyzes the phosphorylation of incoming sugar substrates concomitantly with their translocation across the cell membrane. The phosphoryl group from phosphoenolpyruvate (PEP) is transferred to the phosphoryl carrier protein HPr by enzyme I. Phospho-HPr then transfers it to the PTS EIIA domain.</text>
</comment>
<evidence type="ECO:0000256" key="5">
    <source>
        <dbReference type="ARBA" id="ARBA00022683"/>
    </source>
</evidence>
<dbReference type="SUPFAM" id="SSF55594">
    <property type="entry name" value="HPr-like"/>
    <property type="match status" value="1"/>
</dbReference>
<dbReference type="GO" id="GO:0005737">
    <property type="term" value="C:cytoplasm"/>
    <property type="evidence" value="ECO:0007669"/>
    <property type="project" value="UniProtKB-SubCell"/>
</dbReference>
<evidence type="ECO:0000313" key="8">
    <source>
        <dbReference type="Proteomes" id="UP000248783"/>
    </source>
</evidence>
<dbReference type="EMBL" id="QKWH01000004">
    <property type="protein sequence ID" value="PZR53451.1"/>
    <property type="molecule type" value="Genomic_DNA"/>
</dbReference>
<accession>A0A2W5YFS5</accession>
<dbReference type="PROSITE" id="PS00369">
    <property type="entry name" value="PTS_HPR_HIS"/>
    <property type="match status" value="1"/>
</dbReference>
<keyword evidence="8" id="KW-1185">Reference proteome</keyword>
<dbReference type="PANTHER" id="PTHR33705">
    <property type="entry name" value="PHOSPHOCARRIER PROTEIN HPR"/>
    <property type="match status" value="1"/>
</dbReference>
<dbReference type="Proteomes" id="UP000248783">
    <property type="component" value="Unassembled WGS sequence"/>
</dbReference>
<organism evidence="7 8">
    <name type="scientific">Xylanimonas oleitrophica</name>
    <dbReference type="NCBI Taxonomy" id="2607479"/>
    <lineage>
        <taxon>Bacteria</taxon>
        <taxon>Bacillati</taxon>
        <taxon>Actinomycetota</taxon>
        <taxon>Actinomycetes</taxon>
        <taxon>Micrococcales</taxon>
        <taxon>Promicromonosporaceae</taxon>
        <taxon>Xylanimonas</taxon>
    </lineage>
</organism>
<reference evidence="7 8" key="1">
    <citation type="submission" date="2018-06" db="EMBL/GenBank/DDBJ databases">
        <title>Whole genome sequencing of a novel hydrocarbon degrading bacterial strain, PW21 isolated from oil contaminated produced water sample.</title>
        <authorList>
            <person name="Nagkirti P."/>
            <person name="Shaikh A."/>
            <person name="Gowdaman V."/>
            <person name="Engineer A.E."/>
            <person name="Dagar S."/>
            <person name="Dhakephalkar P.K."/>
        </authorList>
    </citation>
    <scope>NUCLEOTIDE SEQUENCE [LARGE SCALE GENOMIC DNA]</scope>
    <source>
        <strain evidence="7 8">PW21</strain>
    </source>
</reference>
<comment type="subcellular location">
    <subcellularLocation>
        <location evidence="2">Cytoplasm</location>
    </subcellularLocation>
</comment>
<dbReference type="PANTHER" id="PTHR33705:SF2">
    <property type="entry name" value="PHOSPHOCARRIER PROTEIN NPR"/>
    <property type="match status" value="1"/>
</dbReference>
<dbReference type="GO" id="GO:0009401">
    <property type="term" value="P:phosphoenolpyruvate-dependent sugar phosphotransferase system"/>
    <property type="evidence" value="ECO:0007669"/>
    <property type="project" value="UniProtKB-KW"/>
</dbReference>
<evidence type="ECO:0000256" key="4">
    <source>
        <dbReference type="ARBA" id="ARBA00022490"/>
    </source>
</evidence>
<dbReference type="InterPro" id="IPR000032">
    <property type="entry name" value="HPr-like"/>
</dbReference>
<evidence type="ECO:0000313" key="7">
    <source>
        <dbReference type="EMBL" id="PZR53451.1"/>
    </source>
</evidence>
<gene>
    <name evidence="7" type="ORF">DNL40_08065</name>
</gene>
<dbReference type="NCBIfam" id="TIGR01003">
    <property type="entry name" value="PTS_HPr_family"/>
    <property type="match status" value="1"/>
</dbReference>
<evidence type="ECO:0000256" key="2">
    <source>
        <dbReference type="ARBA" id="ARBA00004496"/>
    </source>
</evidence>
<dbReference type="PRINTS" id="PR00107">
    <property type="entry name" value="PHOSPHOCPHPR"/>
</dbReference>
<feature type="domain" description="HPr" evidence="6">
    <location>
        <begin position="1"/>
        <end position="89"/>
    </location>
</feature>
<evidence type="ECO:0000259" key="6">
    <source>
        <dbReference type="PROSITE" id="PS51350"/>
    </source>
</evidence>
<keyword evidence="5" id="KW-0598">Phosphotransferase system</keyword>
<dbReference type="Gene3D" id="3.30.1340.10">
    <property type="entry name" value="HPr-like"/>
    <property type="match status" value="1"/>
</dbReference>
<dbReference type="Pfam" id="PF00381">
    <property type="entry name" value="PTS-HPr"/>
    <property type="match status" value="1"/>
</dbReference>